<comment type="subcellular location">
    <subcellularLocation>
        <location evidence="2">Cell membrane</location>
        <topology evidence="2">Lipid-anchor</topology>
    </subcellularLocation>
</comment>
<evidence type="ECO:0000313" key="4">
    <source>
        <dbReference type="Proteomes" id="UP001325479"/>
    </source>
</evidence>
<name>A0ABZ0WVB7_9BURK</name>
<dbReference type="Pfam" id="PF02321">
    <property type="entry name" value="OEP"/>
    <property type="match status" value="2"/>
</dbReference>
<dbReference type="NCBIfam" id="TIGR01845">
    <property type="entry name" value="outer_NodT"/>
    <property type="match status" value="1"/>
</dbReference>
<dbReference type="PROSITE" id="PS51257">
    <property type="entry name" value="PROKAR_LIPOPROTEIN"/>
    <property type="match status" value="1"/>
</dbReference>
<evidence type="ECO:0000256" key="1">
    <source>
        <dbReference type="ARBA" id="ARBA00007613"/>
    </source>
</evidence>
<protein>
    <submittedName>
        <fullName evidence="3">Efflux transporter outer membrane subunit</fullName>
    </submittedName>
</protein>
<keyword evidence="2" id="KW-0564">Palmitate</keyword>
<dbReference type="Gene3D" id="2.20.200.10">
    <property type="entry name" value="Outer membrane efflux proteins (OEP)"/>
    <property type="match status" value="1"/>
</dbReference>
<keyword evidence="2" id="KW-0472">Membrane</keyword>
<keyword evidence="2" id="KW-0812">Transmembrane</keyword>
<dbReference type="InterPro" id="IPR003423">
    <property type="entry name" value="OMP_efflux"/>
</dbReference>
<proteinExistence type="inferred from homology"/>
<accession>A0ABZ0WVB7</accession>
<dbReference type="PANTHER" id="PTHR30203">
    <property type="entry name" value="OUTER MEMBRANE CATION EFFLUX PROTEIN"/>
    <property type="match status" value="1"/>
</dbReference>
<keyword evidence="2" id="KW-1134">Transmembrane beta strand</keyword>
<reference evidence="3 4" key="1">
    <citation type="submission" date="2023-12" db="EMBL/GenBank/DDBJ databases">
        <title>Genome sequencing and assembly of bacterial species from a model synthetic community.</title>
        <authorList>
            <person name="Hogle S.L."/>
        </authorList>
    </citation>
    <scope>NUCLEOTIDE SEQUENCE [LARGE SCALE GENOMIC DNA]</scope>
    <source>
        <strain evidence="3 4">HAMBI 2494</strain>
    </source>
</reference>
<organism evidence="3 4">
    <name type="scientific">Paraburkholderia kururiensis</name>
    <dbReference type="NCBI Taxonomy" id="984307"/>
    <lineage>
        <taxon>Bacteria</taxon>
        <taxon>Pseudomonadati</taxon>
        <taxon>Pseudomonadota</taxon>
        <taxon>Betaproteobacteria</taxon>
        <taxon>Burkholderiales</taxon>
        <taxon>Burkholderiaceae</taxon>
        <taxon>Paraburkholderia</taxon>
    </lineage>
</organism>
<dbReference type="Gene3D" id="1.20.1600.10">
    <property type="entry name" value="Outer membrane efflux proteins (OEP)"/>
    <property type="match status" value="1"/>
</dbReference>
<evidence type="ECO:0000256" key="2">
    <source>
        <dbReference type="RuleBase" id="RU362097"/>
    </source>
</evidence>
<sequence length="523" mass="55400">MRATAAMLAVATLAACTVGPDYQRPETATPPAWRVAQGDTWWQPAQPSHAPLDPQWWRAFGVDELNTLEIEALANNQTLQMAVAHYAQARATLASVSSSLFPQIDLSASAERARISQNRPKLNYATQNMSTVQNDLTIGPSVSYEADLFGRIRRTVESAKASAQQAGDDLANARLVLTAELATDYFSLRELDNEVDVVNRSVVLQQKALDFVTAQHDLGAVSGLNLLQQQAQLDATRTQAQLLINQRAQFEHAIAVLVGQPAPTFVLAPVVKALPVPKLPTGVPSDLLQRRPDVASAERAMAAANAQIGVARAAYFPDLTLTPGIGWESTRFASLFSLPSLVWSVGASASQVLFDGGQRRAGVAFAQAGYASAEANYRQTVLTAFQEVQNAVTGLSVLDEAAREAHAAVVDARQLVDLAEARYQGGLAAFIDVISAEQQLLTSERQEVQIEGQRAALVVFLAKALGGGWSADDATAHVAGDVGRDGAGGETGGAASQMTHHAVTQAANQAVNPAADNQGKRGG</sequence>
<dbReference type="PANTHER" id="PTHR30203:SF33">
    <property type="entry name" value="BLR4455 PROTEIN"/>
    <property type="match status" value="1"/>
</dbReference>
<comment type="similarity">
    <text evidence="1 2">Belongs to the outer membrane factor (OMF) (TC 1.B.17) family.</text>
</comment>
<dbReference type="InterPro" id="IPR010131">
    <property type="entry name" value="MdtP/NodT-like"/>
</dbReference>
<evidence type="ECO:0000313" key="3">
    <source>
        <dbReference type="EMBL" id="WQD81190.1"/>
    </source>
</evidence>
<gene>
    <name evidence="3" type="ORF">U0042_28115</name>
</gene>
<keyword evidence="2" id="KW-0449">Lipoprotein</keyword>
<dbReference type="Proteomes" id="UP001325479">
    <property type="component" value="Chromosome"/>
</dbReference>
<dbReference type="RefSeq" id="WP_198665362.1">
    <property type="nucleotide sequence ID" value="NZ_CP139965.1"/>
</dbReference>
<dbReference type="EMBL" id="CP139965">
    <property type="protein sequence ID" value="WQD81190.1"/>
    <property type="molecule type" value="Genomic_DNA"/>
</dbReference>
<keyword evidence="4" id="KW-1185">Reference proteome</keyword>
<dbReference type="SUPFAM" id="SSF56954">
    <property type="entry name" value="Outer membrane efflux proteins (OEP)"/>
    <property type="match status" value="1"/>
</dbReference>